<accession>A0ABZ0PDI2</accession>
<gene>
    <name evidence="3" type="ORF">R9Z33_16795</name>
</gene>
<dbReference type="SUPFAM" id="SSF55008">
    <property type="entry name" value="HMA, heavy metal-associated domain"/>
    <property type="match status" value="1"/>
</dbReference>
<dbReference type="InterPro" id="IPR017969">
    <property type="entry name" value="Heavy-metal-associated_CS"/>
</dbReference>
<proteinExistence type="predicted"/>
<dbReference type="EMBL" id="CP137852">
    <property type="protein sequence ID" value="WPB83760.1"/>
    <property type="molecule type" value="Genomic_DNA"/>
</dbReference>
<sequence>MTIANMHCGGCAKGVRASLSEVAPGVTVEISLERRETSLDVPDAAPVLAKLRRDGWQAVPVADQEMTEPS</sequence>
<protein>
    <submittedName>
        <fullName evidence="3">Heavy-metal-associated domain-containing protein</fullName>
    </submittedName>
</protein>
<evidence type="ECO:0000256" key="1">
    <source>
        <dbReference type="ARBA" id="ARBA00022723"/>
    </source>
</evidence>
<dbReference type="Gene3D" id="3.30.70.100">
    <property type="match status" value="1"/>
</dbReference>
<keyword evidence="1" id="KW-0479">Metal-binding</keyword>
<dbReference type="CDD" id="cd00371">
    <property type="entry name" value="HMA"/>
    <property type="match status" value="1"/>
</dbReference>
<keyword evidence="4" id="KW-1185">Reference proteome</keyword>
<feature type="domain" description="HMA" evidence="2">
    <location>
        <begin position="2"/>
        <end position="40"/>
    </location>
</feature>
<evidence type="ECO:0000259" key="2">
    <source>
        <dbReference type="Pfam" id="PF00403"/>
    </source>
</evidence>
<dbReference type="PROSITE" id="PS01047">
    <property type="entry name" value="HMA_1"/>
    <property type="match status" value="1"/>
</dbReference>
<dbReference type="Pfam" id="PF00403">
    <property type="entry name" value="HMA"/>
    <property type="match status" value="1"/>
</dbReference>
<dbReference type="RefSeq" id="WP_318647717.1">
    <property type="nucleotide sequence ID" value="NZ_CP137852.1"/>
</dbReference>
<evidence type="ECO:0000313" key="3">
    <source>
        <dbReference type="EMBL" id="WPB83760.1"/>
    </source>
</evidence>
<dbReference type="Proteomes" id="UP001305521">
    <property type="component" value="Chromosome"/>
</dbReference>
<dbReference type="InterPro" id="IPR036163">
    <property type="entry name" value="HMA_dom_sf"/>
</dbReference>
<reference evidence="3 4" key="1">
    <citation type="submission" date="2023-11" db="EMBL/GenBank/DDBJ databases">
        <title>Arctic aerobic anoxygenic photoheterotroph Sediminicoccus rosea KRV36 adapts its photosynthesis to long days of polar summer.</title>
        <authorList>
            <person name="Tomasch J."/>
            <person name="Kopejtka K."/>
            <person name="Bily T."/>
            <person name="Gardiner A.T."/>
            <person name="Gardian Z."/>
            <person name="Shivaramu S."/>
            <person name="Koblizek M."/>
            <person name="Engelhardt F."/>
            <person name="Kaftan D."/>
        </authorList>
    </citation>
    <scope>NUCLEOTIDE SEQUENCE [LARGE SCALE GENOMIC DNA]</scope>
    <source>
        <strain evidence="3 4">R-30</strain>
    </source>
</reference>
<name>A0ABZ0PDI2_9PROT</name>
<evidence type="ECO:0000313" key="4">
    <source>
        <dbReference type="Proteomes" id="UP001305521"/>
    </source>
</evidence>
<organism evidence="3 4">
    <name type="scientific">Sediminicoccus rosea</name>
    <dbReference type="NCBI Taxonomy" id="1225128"/>
    <lineage>
        <taxon>Bacteria</taxon>
        <taxon>Pseudomonadati</taxon>
        <taxon>Pseudomonadota</taxon>
        <taxon>Alphaproteobacteria</taxon>
        <taxon>Acetobacterales</taxon>
        <taxon>Roseomonadaceae</taxon>
        <taxon>Sediminicoccus</taxon>
    </lineage>
</organism>
<dbReference type="InterPro" id="IPR006121">
    <property type="entry name" value="HMA_dom"/>
</dbReference>